<evidence type="ECO:0000259" key="1">
    <source>
        <dbReference type="PROSITE" id="PS50011"/>
    </source>
</evidence>
<dbReference type="InterPro" id="IPR000719">
    <property type="entry name" value="Prot_kinase_dom"/>
</dbReference>
<feature type="non-terminal residue" evidence="2">
    <location>
        <position position="344"/>
    </location>
</feature>
<dbReference type="PROSITE" id="PS50011">
    <property type="entry name" value="PROTEIN_KINASE_DOM"/>
    <property type="match status" value="1"/>
</dbReference>
<dbReference type="OrthoDB" id="4062651at2759"/>
<keyword evidence="2" id="KW-0418">Kinase</keyword>
<evidence type="ECO:0000313" key="3">
    <source>
        <dbReference type="Proteomes" id="UP000051952"/>
    </source>
</evidence>
<dbReference type="InterPro" id="IPR011009">
    <property type="entry name" value="Kinase-like_dom_sf"/>
</dbReference>
<dbReference type="InterPro" id="IPR008271">
    <property type="entry name" value="Ser/Thr_kinase_AS"/>
</dbReference>
<dbReference type="VEuPathDB" id="TriTrypDB:BSAL_34050"/>
<evidence type="ECO:0000313" key="2">
    <source>
        <dbReference type="EMBL" id="CUG91771.1"/>
    </source>
</evidence>
<dbReference type="AlphaFoldDB" id="A0A0S4JQX8"/>
<dbReference type="Pfam" id="PF00069">
    <property type="entry name" value="Pkinase"/>
    <property type="match status" value="1"/>
</dbReference>
<feature type="non-terminal residue" evidence="2">
    <location>
        <position position="1"/>
    </location>
</feature>
<dbReference type="InterPro" id="IPR016024">
    <property type="entry name" value="ARM-type_fold"/>
</dbReference>
<dbReference type="Gene3D" id="1.25.40.180">
    <property type="match status" value="1"/>
</dbReference>
<gene>
    <name evidence="2" type="ORF">BSAL_34050</name>
</gene>
<keyword evidence="3" id="KW-1185">Reference proteome</keyword>
<dbReference type="Gene3D" id="1.10.510.10">
    <property type="entry name" value="Transferase(Phosphotransferase) domain 1"/>
    <property type="match status" value="1"/>
</dbReference>
<dbReference type="PROSITE" id="PS00108">
    <property type="entry name" value="PROTEIN_KINASE_ST"/>
    <property type="match status" value="1"/>
</dbReference>
<dbReference type="Proteomes" id="UP000051952">
    <property type="component" value="Unassembled WGS sequence"/>
</dbReference>
<dbReference type="GO" id="GO:0005524">
    <property type="term" value="F:ATP binding"/>
    <property type="evidence" value="ECO:0007669"/>
    <property type="project" value="InterPro"/>
</dbReference>
<dbReference type="InterPro" id="IPR051681">
    <property type="entry name" value="Ser/Thr_Kinases-Pseudokinases"/>
</dbReference>
<reference evidence="3" key="1">
    <citation type="submission" date="2015-09" db="EMBL/GenBank/DDBJ databases">
        <authorList>
            <consortium name="Pathogen Informatics"/>
        </authorList>
    </citation>
    <scope>NUCLEOTIDE SEQUENCE [LARGE SCALE GENOMIC DNA]</scope>
    <source>
        <strain evidence="3">Lake Konstanz</strain>
    </source>
</reference>
<dbReference type="SUPFAM" id="SSF56112">
    <property type="entry name" value="Protein kinase-like (PK-like)"/>
    <property type="match status" value="1"/>
</dbReference>
<sequence length="344" mass="37983">KLINEKNLANINLLGLFFVNGFVNERIVTNVLFILLYGPPDRRSSSRLPADFEVEMFLELLLKVGKNISQRTKQFLDQFIFTMTELSTYHPSKRIQLKLLHSLMIVHNGFELTNDIRGNENIAVKPKRSTPLFPHVSLGDVAVMASIGRGSSCVVHRCEWRGRTYALKQYHEDVVRDIAREVAVAPYLQHPSIVRVAAIVDSSDGERQTVGLLMELASLSLAGVLASHSRPSQATILRWLHEVAQGIEFAHECRVVHSDIKPENIMTIVHSQEHVVAKVTDFGSASILSTAGPATTTVRGTPMFIAPEYGAGDTGPTKASDVFSFGMTMWCALVPQGTDHGLGK</sequence>
<dbReference type="SUPFAM" id="SSF48371">
    <property type="entry name" value="ARM repeat"/>
    <property type="match status" value="1"/>
</dbReference>
<dbReference type="CDD" id="cd00180">
    <property type="entry name" value="PKc"/>
    <property type="match status" value="1"/>
</dbReference>
<protein>
    <submittedName>
        <fullName evidence="2">Serine-threonine protein kinase, putative</fullName>
    </submittedName>
</protein>
<dbReference type="EMBL" id="CYKH01001969">
    <property type="protein sequence ID" value="CUG91771.1"/>
    <property type="molecule type" value="Genomic_DNA"/>
</dbReference>
<keyword evidence="2" id="KW-0808">Transferase</keyword>
<dbReference type="GO" id="GO:0004674">
    <property type="term" value="F:protein serine/threonine kinase activity"/>
    <property type="evidence" value="ECO:0007669"/>
    <property type="project" value="TreeGrafter"/>
</dbReference>
<dbReference type="SMART" id="SM00220">
    <property type="entry name" value="S_TKc"/>
    <property type="match status" value="1"/>
</dbReference>
<feature type="domain" description="Protein kinase" evidence="1">
    <location>
        <begin position="141"/>
        <end position="344"/>
    </location>
</feature>
<accession>A0A0S4JQX8</accession>
<dbReference type="PANTHER" id="PTHR44329:SF289">
    <property type="entry name" value="SERINE_THREONINE-PROTEIN KINASE VIK"/>
    <property type="match status" value="1"/>
</dbReference>
<proteinExistence type="predicted"/>
<organism evidence="2 3">
    <name type="scientific">Bodo saltans</name>
    <name type="common">Flagellated protozoan</name>
    <dbReference type="NCBI Taxonomy" id="75058"/>
    <lineage>
        <taxon>Eukaryota</taxon>
        <taxon>Discoba</taxon>
        <taxon>Euglenozoa</taxon>
        <taxon>Kinetoplastea</taxon>
        <taxon>Metakinetoplastina</taxon>
        <taxon>Eubodonida</taxon>
        <taxon>Bodonidae</taxon>
        <taxon>Bodo</taxon>
    </lineage>
</organism>
<dbReference type="PANTHER" id="PTHR44329">
    <property type="entry name" value="SERINE/THREONINE-PROTEIN KINASE TNNI3K-RELATED"/>
    <property type="match status" value="1"/>
</dbReference>
<name>A0A0S4JQX8_BODSA</name>